<dbReference type="Proteomes" id="UP000054538">
    <property type="component" value="Unassembled WGS sequence"/>
</dbReference>
<organism evidence="2 3">
    <name type="scientific">Paxillus rubicundulus Ve08.2h10</name>
    <dbReference type="NCBI Taxonomy" id="930991"/>
    <lineage>
        <taxon>Eukaryota</taxon>
        <taxon>Fungi</taxon>
        <taxon>Dikarya</taxon>
        <taxon>Basidiomycota</taxon>
        <taxon>Agaricomycotina</taxon>
        <taxon>Agaricomycetes</taxon>
        <taxon>Agaricomycetidae</taxon>
        <taxon>Boletales</taxon>
        <taxon>Paxilineae</taxon>
        <taxon>Paxillaceae</taxon>
        <taxon>Paxillus</taxon>
    </lineage>
</organism>
<gene>
    <name evidence="2" type="ORF">PAXRUDRAFT_152890</name>
</gene>
<keyword evidence="1" id="KW-0238">DNA-binding</keyword>
<sequence length="373" mass="41310">PACAARDHLQRWQPTLPTTHDSYSNQTTLRDSDLSQIKDVIVHAWAESTKESYSSGLLGYHVFCDTKSIPDCDHAPANSTLISMFISSLTGQYSGSTVANYLQGVCTWHIMHHLGWSHNDTEIEALLKAAMILAPISSKQKPREPYTISVLTLMQDTLNLMDPAEAAVFACLTTTFWCTACVGKFTVPRLDAFDPSLHIKPFNVTHEKDRQGLMVTNGVTHIVTTNFHLPRTKSALLGEDVSWAQQHGPSDPQAALQNHFAINSPPLNSHLFTYKHKGGHRPLTKSKFTTSLSSAAKKAGIKPLQGHGVHIGSTLKYLLRNVPFNVIKIKGCWASDAFLVYLRCHAQILAPYIQASPPLHESFLCYTMPPIHH</sequence>
<evidence type="ECO:0000313" key="2">
    <source>
        <dbReference type="EMBL" id="KIK84530.1"/>
    </source>
</evidence>
<evidence type="ECO:0000313" key="3">
    <source>
        <dbReference type="Proteomes" id="UP000054538"/>
    </source>
</evidence>
<dbReference type="InParanoid" id="A0A0D0DUD9"/>
<dbReference type="PANTHER" id="PTHR34605">
    <property type="entry name" value="PHAGE_INTEGRASE DOMAIN-CONTAINING PROTEIN"/>
    <property type="match status" value="1"/>
</dbReference>
<feature type="non-terminal residue" evidence="2">
    <location>
        <position position="1"/>
    </location>
</feature>
<accession>A0A0D0DUD9</accession>
<dbReference type="InterPro" id="IPR052925">
    <property type="entry name" value="Phage_Integrase-like_Recomb"/>
</dbReference>
<dbReference type="AlphaFoldDB" id="A0A0D0DUD9"/>
<dbReference type="SUPFAM" id="SSF56349">
    <property type="entry name" value="DNA breaking-rejoining enzymes"/>
    <property type="match status" value="1"/>
</dbReference>
<dbReference type="Gene3D" id="1.10.150.130">
    <property type="match status" value="1"/>
</dbReference>
<dbReference type="GO" id="GO:0003677">
    <property type="term" value="F:DNA binding"/>
    <property type="evidence" value="ECO:0007669"/>
    <property type="project" value="UniProtKB-KW"/>
</dbReference>
<dbReference type="SUPFAM" id="SSF47823">
    <property type="entry name" value="lambda integrase-like, N-terminal domain"/>
    <property type="match status" value="1"/>
</dbReference>
<dbReference type="STRING" id="930991.A0A0D0DUD9"/>
<protein>
    <submittedName>
        <fullName evidence="2">Uncharacterized protein</fullName>
    </submittedName>
</protein>
<dbReference type="EMBL" id="KN825576">
    <property type="protein sequence ID" value="KIK84530.1"/>
    <property type="molecule type" value="Genomic_DNA"/>
</dbReference>
<dbReference type="InterPro" id="IPR010998">
    <property type="entry name" value="Integrase_recombinase_N"/>
</dbReference>
<proteinExistence type="predicted"/>
<dbReference type="InterPro" id="IPR011010">
    <property type="entry name" value="DNA_brk_join_enz"/>
</dbReference>
<evidence type="ECO:0000256" key="1">
    <source>
        <dbReference type="ARBA" id="ARBA00023125"/>
    </source>
</evidence>
<dbReference type="PANTHER" id="PTHR34605:SF3">
    <property type="entry name" value="P CELL-TYPE AGGLUTINATION PROTEIN MAP4-LIKE-RELATED"/>
    <property type="match status" value="1"/>
</dbReference>
<reference evidence="3" key="2">
    <citation type="submission" date="2015-01" db="EMBL/GenBank/DDBJ databases">
        <title>Evolutionary Origins and Diversification of the Mycorrhizal Mutualists.</title>
        <authorList>
            <consortium name="DOE Joint Genome Institute"/>
            <consortium name="Mycorrhizal Genomics Consortium"/>
            <person name="Kohler A."/>
            <person name="Kuo A."/>
            <person name="Nagy L.G."/>
            <person name="Floudas D."/>
            <person name="Copeland A."/>
            <person name="Barry K.W."/>
            <person name="Cichocki N."/>
            <person name="Veneault-Fourrey C."/>
            <person name="LaButti K."/>
            <person name="Lindquist E.A."/>
            <person name="Lipzen A."/>
            <person name="Lundell T."/>
            <person name="Morin E."/>
            <person name="Murat C."/>
            <person name="Riley R."/>
            <person name="Ohm R."/>
            <person name="Sun H."/>
            <person name="Tunlid A."/>
            <person name="Henrissat B."/>
            <person name="Grigoriev I.V."/>
            <person name="Hibbett D.S."/>
            <person name="Martin F."/>
        </authorList>
    </citation>
    <scope>NUCLEOTIDE SEQUENCE [LARGE SCALE GENOMIC DNA]</scope>
    <source>
        <strain evidence="3">Ve08.2h10</strain>
    </source>
</reference>
<keyword evidence="3" id="KW-1185">Reference proteome</keyword>
<dbReference type="HOGENOM" id="CLU_003292_2_2_1"/>
<dbReference type="OrthoDB" id="2678913at2759"/>
<reference evidence="2 3" key="1">
    <citation type="submission" date="2014-04" db="EMBL/GenBank/DDBJ databases">
        <authorList>
            <consortium name="DOE Joint Genome Institute"/>
            <person name="Kuo A."/>
            <person name="Kohler A."/>
            <person name="Jargeat P."/>
            <person name="Nagy L.G."/>
            <person name="Floudas D."/>
            <person name="Copeland A."/>
            <person name="Barry K.W."/>
            <person name="Cichocki N."/>
            <person name="Veneault-Fourrey C."/>
            <person name="LaButti K."/>
            <person name="Lindquist E.A."/>
            <person name="Lipzen A."/>
            <person name="Lundell T."/>
            <person name="Morin E."/>
            <person name="Murat C."/>
            <person name="Sun H."/>
            <person name="Tunlid A."/>
            <person name="Henrissat B."/>
            <person name="Grigoriev I.V."/>
            <person name="Hibbett D.S."/>
            <person name="Martin F."/>
            <person name="Nordberg H.P."/>
            <person name="Cantor M.N."/>
            <person name="Hua S.X."/>
        </authorList>
    </citation>
    <scope>NUCLEOTIDE SEQUENCE [LARGE SCALE GENOMIC DNA]</scope>
    <source>
        <strain evidence="2 3">Ve08.2h10</strain>
    </source>
</reference>
<name>A0A0D0DUD9_9AGAM</name>